<evidence type="ECO:0000256" key="1">
    <source>
        <dbReference type="ARBA" id="ARBA00004994"/>
    </source>
</evidence>
<dbReference type="NCBIfam" id="TIGR00745">
    <property type="entry name" value="apbA_panE"/>
    <property type="match status" value="1"/>
</dbReference>
<dbReference type="SUPFAM" id="SSF51735">
    <property type="entry name" value="NAD(P)-binding Rossmann-fold domains"/>
    <property type="match status" value="1"/>
</dbReference>
<comment type="caution">
    <text evidence="12">The sequence shown here is derived from an EMBL/GenBank/DDBJ whole genome shotgun (WGS) entry which is preliminary data.</text>
</comment>
<evidence type="ECO:0000259" key="10">
    <source>
        <dbReference type="Pfam" id="PF02558"/>
    </source>
</evidence>
<evidence type="ECO:0000256" key="5">
    <source>
        <dbReference type="ARBA" id="ARBA00022655"/>
    </source>
</evidence>
<evidence type="ECO:0000256" key="7">
    <source>
        <dbReference type="ARBA" id="ARBA00023002"/>
    </source>
</evidence>
<dbReference type="InterPro" id="IPR051402">
    <property type="entry name" value="KPR-Related"/>
</dbReference>
<dbReference type="GO" id="GO:0008677">
    <property type="term" value="F:2-dehydropantoate 2-reductase activity"/>
    <property type="evidence" value="ECO:0007669"/>
    <property type="project" value="UniProtKB-EC"/>
</dbReference>
<comment type="pathway">
    <text evidence="1">Cofactor biosynthesis; (R)-pantothenate biosynthesis; (R)-pantoate from 3-methyl-2-oxobutanoate: step 2/2.</text>
</comment>
<keyword evidence="7 12" id="KW-0560">Oxidoreductase</keyword>
<evidence type="ECO:0000313" key="13">
    <source>
        <dbReference type="Proteomes" id="UP001517376"/>
    </source>
</evidence>
<dbReference type="InterPro" id="IPR036291">
    <property type="entry name" value="NAD(P)-bd_dom_sf"/>
</dbReference>
<evidence type="ECO:0000313" key="12">
    <source>
        <dbReference type="EMBL" id="NBE06959.1"/>
    </source>
</evidence>
<name>A0ABW9Y410_9RHOB</name>
<comment type="catalytic activity">
    <reaction evidence="9">
        <text>(R)-pantoate + NADP(+) = 2-dehydropantoate + NADPH + H(+)</text>
        <dbReference type="Rhea" id="RHEA:16233"/>
        <dbReference type="ChEBI" id="CHEBI:11561"/>
        <dbReference type="ChEBI" id="CHEBI:15378"/>
        <dbReference type="ChEBI" id="CHEBI:15980"/>
        <dbReference type="ChEBI" id="CHEBI:57783"/>
        <dbReference type="ChEBI" id="CHEBI:58349"/>
        <dbReference type="EC" id="1.1.1.169"/>
    </reaction>
</comment>
<dbReference type="Gene3D" id="1.10.1040.10">
    <property type="entry name" value="N-(1-d-carboxylethyl)-l-norvaline Dehydrogenase, domain 2"/>
    <property type="match status" value="1"/>
</dbReference>
<dbReference type="Pfam" id="PF02558">
    <property type="entry name" value="ApbA"/>
    <property type="match status" value="1"/>
</dbReference>
<dbReference type="Gene3D" id="3.40.50.720">
    <property type="entry name" value="NAD(P)-binding Rossmann-like Domain"/>
    <property type="match status" value="1"/>
</dbReference>
<proteinExistence type="inferred from homology"/>
<dbReference type="InterPro" id="IPR013332">
    <property type="entry name" value="KPR_N"/>
</dbReference>
<dbReference type="Pfam" id="PF08546">
    <property type="entry name" value="ApbA_C"/>
    <property type="match status" value="1"/>
</dbReference>
<feature type="domain" description="Ketopantoate reductase C-terminal" evidence="11">
    <location>
        <begin position="191"/>
        <end position="326"/>
    </location>
</feature>
<feature type="domain" description="Ketopantoate reductase N-terminal" evidence="10">
    <location>
        <begin position="13"/>
        <end position="158"/>
    </location>
</feature>
<keyword evidence="5" id="KW-0566">Pantothenate biosynthesis</keyword>
<evidence type="ECO:0000256" key="8">
    <source>
        <dbReference type="ARBA" id="ARBA00032024"/>
    </source>
</evidence>
<dbReference type="InterPro" id="IPR013328">
    <property type="entry name" value="6PGD_dom2"/>
</dbReference>
<dbReference type="SUPFAM" id="SSF48179">
    <property type="entry name" value="6-phosphogluconate dehydrogenase C-terminal domain-like"/>
    <property type="match status" value="1"/>
</dbReference>
<dbReference type="InterPro" id="IPR013752">
    <property type="entry name" value="KPA_reductase"/>
</dbReference>
<sequence>MDVQATPPVRPRIAFLGTGAQGSSIAADFALAGHDVTFIDQWPAHVEAIRAKGITVNFPARSVNVKVPALHLCEVAEVKGKFDLIFLVVKAYDTTWATHLIRPVLAEDGFVIGLQNGMTHEEIAAVVGRHRTIGAVIEIASNMWVPGVVNRQNDHDESWFALGALDPDQQHRVEGVADILRSTGRVEVMEDIRSAKWMKLVVNAAELIPSAIIDTALNDAARIPEMLEIMRAAGYEAIHAALADGATIMPIIGMQPVMSNDPERYVDEIFAEVLRTFSREDTLTTSLQDWRKGRRAEVQEVNGWVVDILRAHGRDAPVNRRIVEVAFEIEAGRARPEPGNLALLRATPQQQDGASHA</sequence>
<keyword evidence="13" id="KW-1185">Reference proteome</keyword>
<evidence type="ECO:0000256" key="2">
    <source>
        <dbReference type="ARBA" id="ARBA00007870"/>
    </source>
</evidence>
<keyword evidence="6" id="KW-0521">NADP</keyword>
<accession>A0ABW9Y410</accession>
<gene>
    <name evidence="12" type="ORF">GU920_05395</name>
</gene>
<evidence type="ECO:0000256" key="9">
    <source>
        <dbReference type="ARBA" id="ARBA00048793"/>
    </source>
</evidence>
<protein>
    <recommendedName>
        <fullName evidence="4">2-dehydropantoate 2-reductase</fullName>
        <ecNumber evidence="3">1.1.1.169</ecNumber>
    </recommendedName>
    <alternativeName>
        <fullName evidence="8">Ketopantoate reductase</fullName>
    </alternativeName>
</protein>
<dbReference type="RefSeq" id="WP_161765914.1">
    <property type="nucleotide sequence ID" value="NZ_JAAATW010000001.1"/>
</dbReference>
<organism evidence="12 13">
    <name type="scientific">Paragemmobacter ruber</name>
    <dbReference type="NCBI Taxonomy" id="1985673"/>
    <lineage>
        <taxon>Bacteria</taxon>
        <taxon>Pseudomonadati</taxon>
        <taxon>Pseudomonadota</taxon>
        <taxon>Alphaproteobacteria</taxon>
        <taxon>Rhodobacterales</taxon>
        <taxon>Paracoccaceae</taxon>
        <taxon>Paragemmobacter</taxon>
    </lineage>
</organism>
<dbReference type="PANTHER" id="PTHR21708:SF26">
    <property type="entry name" value="2-DEHYDROPANTOATE 2-REDUCTASE"/>
    <property type="match status" value="1"/>
</dbReference>
<dbReference type="InterPro" id="IPR008927">
    <property type="entry name" value="6-PGluconate_DH-like_C_sf"/>
</dbReference>
<dbReference type="Proteomes" id="UP001517376">
    <property type="component" value="Unassembled WGS sequence"/>
</dbReference>
<comment type="similarity">
    <text evidence="2">Belongs to the ketopantoate reductase family.</text>
</comment>
<evidence type="ECO:0000256" key="4">
    <source>
        <dbReference type="ARBA" id="ARBA00019465"/>
    </source>
</evidence>
<reference evidence="13" key="1">
    <citation type="submission" date="2020-01" db="EMBL/GenBank/DDBJ databases">
        <title>Sphingomonas sp. strain CSW-10.</title>
        <authorList>
            <person name="Chen W.-M."/>
        </authorList>
    </citation>
    <scope>NUCLEOTIDE SEQUENCE [LARGE SCALE GENOMIC DNA]</scope>
    <source>
        <strain evidence="13">CCP-1</strain>
    </source>
</reference>
<evidence type="ECO:0000256" key="6">
    <source>
        <dbReference type="ARBA" id="ARBA00022857"/>
    </source>
</evidence>
<dbReference type="PANTHER" id="PTHR21708">
    <property type="entry name" value="PROBABLE 2-DEHYDROPANTOATE 2-REDUCTASE"/>
    <property type="match status" value="1"/>
</dbReference>
<evidence type="ECO:0000259" key="11">
    <source>
        <dbReference type="Pfam" id="PF08546"/>
    </source>
</evidence>
<dbReference type="EC" id="1.1.1.169" evidence="3"/>
<dbReference type="EMBL" id="JAAATW010000001">
    <property type="protein sequence ID" value="NBE06959.1"/>
    <property type="molecule type" value="Genomic_DNA"/>
</dbReference>
<dbReference type="InterPro" id="IPR003710">
    <property type="entry name" value="ApbA"/>
</dbReference>
<evidence type="ECO:0000256" key="3">
    <source>
        <dbReference type="ARBA" id="ARBA00013014"/>
    </source>
</evidence>